<keyword evidence="8" id="KW-0812">Transmembrane</keyword>
<evidence type="ECO:0000256" key="5">
    <source>
        <dbReference type="ARBA" id="ARBA00023136"/>
    </source>
</evidence>
<evidence type="ECO:0000313" key="11">
    <source>
        <dbReference type="Ensembl" id="ENSLBEP00000020186.1"/>
    </source>
</evidence>
<feature type="chain" id="PRO_5018522242" description="Ig-like domain-containing protein" evidence="9">
    <location>
        <begin position="23"/>
        <end position="215"/>
    </location>
</feature>
<keyword evidence="5 8" id="KW-0472">Membrane</keyword>
<reference evidence="11" key="1">
    <citation type="submission" date="2025-08" db="UniProtKB">
        <authorList>
            <consortium name="Ensembl"/>
        </authorList>
    </citation>
    <scope>IDENTIFICATION</scope>
</reference>
<evidence type="ECO:0000256" key="9">
    <source>
        <dbReference type="SAM" id="SignalP"/>
    </source>
</evidence>
<reference evidence="11" key="2">
    <citation type="submission" date="2025-09" db="UniProtKB">
        <authorList>
            <consortium name="Ensembl"/>
        </authorList>
    </citation>
    <scope>IDENTIFICATION</scope>
</reference>
<dbReference type="GeneTree" id="ENSGT01150000287345"/>
<dbReference type="InParanoid" id="A0A3Q3FIU1"/>
<evidence type="ECO:0000256" key="1">
    <source>
        <dbReference type="ARBA" id="ARBA00004236"/>
    </source>
</evidence>
<dbReference type="Pfam" id="PF07686">
    <property type="entry name" value="V-set"/>
    <property type="match status" value="1"/>
</dbReference>
<dbReference type="FunCoup" id="A0A3Q3FIU1">
    <property type="interactions" value="35"/>
</dbReference>
<evidence type="ECO:0000256" key="7">
    <source>
        <dbReference type="ARBA" id="ARBA00023180"/>
    </source>
</evidence>
<evidence type="ECO:0000256" key="4">
    <source>
        <dbReference type="ARBA" id="ARBA00022859"/>
    </source>
</evidence>
<evidence type="ECO:0000256" key="6">
    <source>
        <dbReference type="ARBA" id="ARBA00023157"/>
    </source>
</evidence>
<feature type="transmembrane region" description="Helical" evidence="8">
    <location>
        <begin position="138"/>
        <end position="159"/>
    </location>
</feature>
<proteinExistence type="predicted"/>
<dbReference type="Ensembl" id="ENSLBET00000021268.1">
    <property type="protein sequence ID" value="ENSLBEP00000020186.1"/>
    <property type="gene ID" value="ENSLBEG00000015501.1"/>
</dbReference>
<dbReference type="Gene3D" id="2.60.40.10">
    <property type="entry name" value="Immunoglobulins"/>
    <property type="match status" value="1"/>
</dbReference>
<dbReference type="InterPro" id="IPR013106">
    <property type="entry name" value="Ig_V-set"/>
</dbReference>
<name>A0A3Q3FIU1_9LABR</name>
<evidence type="ECO:0000313" key="12">
    <source>
        <dbReference type="Proteomes" id="UP000261660"/>
    </source>
</evidence>
<dbReference type="InterPro" id="IPR013783">
    <property type="entry name" value="Ig-like_fold"/>
</dbReference>
<comment type="subcellular location">
    <subcellularLocation>
        <location evidence="1">Cell membrane</location>
    </subcellularLocation>
</comment>
<accession>A0A3Q3FIU1</accession>
<dbReference type="GO" id="GO:0009617">
    <property type="term" value="P:response to bacterium"/>
    <property type="evidence" value="ECO:0007669"/>
    <property type="project" value="TreeGrafter"/>
</dbReference>
<keyword evidence="7" id="KW-0325">Glycoprotein</keyword>
<dbReference type="PANTHER" id="PTHR19433">
    <property type="entry name" value="T-CELL RECEPTOR ALPHA CHAIN V REGION-RELATED"/>
    <property type="match status" value="1"/>
</dbReference>
<dbReference type="Proteomes" id="UP000261660">
    <property type="component" value="Unplaced"/>
</dbReference>
<evidence type="ECO:0000259" key="10">
    <source>
        <dbReference type="PROSITE" id="PS50835"/>
    </source>
</evidence>
<evidence type="ECO:0000256" key="2">
    <source>
        <dbReference type="ARBA" id="ARBA00022475"/>
    </source>
</evidence>
<evidence type="ECO:0000256" key="3">
    <source>
        <dbReference type="ARBA" id="ARBA00022729"/>
    </source>
</evidence>
<keyword evidence="8" id="KW-1133">Transmembrane helix</keyword>
<sequence>MRNCILITASLLCSLIWISVSGLKSQTVEVQSGDEATLQCFNFSSAPTLTYWFRLNRSEPRCISHMFRSFEPATFCSGFKDGKFNMTSNISTVFLNINQVDLSDSGLYFCGYYVSRYPLIVDATFLEVQEVNYEMTKLVAVVLVGLVVVMVMIVICLSVKIKWLHKVTEKNFYSQNLVTDGLIYFAVTFRSKTERNLRLDPNREDDKSCIYSDTR</sequence>
<dbReference type="InterPro" id="IPR036179">
    <property type="entry name" value="Ig-like_dom_sf"/>
</dbReference>
<keyword evidence="3 9" id="KW-0732">Signal</keyword>
<evidence type="ECO:0000256" key="8">
    <source>
        <dbReference type="SAM" id="Phobius"/>
    </source>
</evidence>
<dbReference type="GO" id="GO:0002376">
    <property type="term" value="P:immune system process"/>
    <property type="evidence" value="ECO:0007669"/>
    <property type="project" value="UniProtKB-KW"/>
</dbReference>
<dbReference type="PROSITE" id="PS50835">
    <property type="entry name" value="IG_LIKE"/>
    <property type="match status" value="1"/>
</dbReference>
<dbReference type="SMART" id="SM00409">
    <property type="entry name" value="IG"/>
    <property type="match status" value="1"/>
</dbReference>
<dbReference type="PANTHER" id="PTHR19433:SF111">
    <property type="entry name" value="T CELL RECEPTOR ALPHA VARIABLE 4"/>
    <property type="match status" value="1"/>
</dbReference>
<feature type="domain" description="Ig-like" evidence="10">
    <location>
        <begin position="18"/>
        <end position="110"/>
    </location>
</feature>
<organism evidence="11 12">
    <name type="scientific">Labrus bergylta</name>
    <name type="common">ballan wrasse</name>
    <dbReference type="NCBI Taxonomy" id="56723"/>
    <lineage>
        <taxon>Eukaryota</taxon>
        <taxon>Metazoa</taxon>
        <taxon>Chordata</taxon>
        <taxon>Craniata</taxon>
        <taxon>Vertebrata</taxon>
        <taxon>Euteleostomi</taxon>
        <taxon>Actinopterygii</taxon>
        <taxon>Neopterygii</taxon>
        <taxon>Teleostei</taxon>
        <taxon>Neoteleostei</taxon>
        <taxon>Acanthomorphata</taxon>
        <taxon>Eupercaria</taxon>
        <taxon>Labriformes</taxon>
        <taxon>Labridae</taxon>
        <taxon>Labrus</taxon>
    </lineage>
</organism>
<keyword evidence="2" id="KW-1003">Cell membrane</keyword>
<dbReference type="InterPro" id="IPR052051">
    <property type="entry name" value="TCR_complex_component"/>
</dbReference>
<dbReference type="SUPFAM" id="SSF48726">
    <property type="entry name" value="Immunoglobulin"/>
    <property type="match status" value="1"/>
</dbReference>
<feature type="signal peptide" evidence="9">
    <location>
        <begin position="1"/>
        <end position="22"/>
    </location>
</feature>
<dbReference type="InterPro" id="IPR007110">
    <property type="entry name" value="Ig-like_dom"/>
</dbReference>
<keyword evidence="6" id="KW-1015">Disulfide bond</keyword>
<keyword evidence="12" id="KW-1185">Reference proteome</keyword>
<keyword evidence="4" id="KW-0391">Immunity</keyword>
<dbReference type="AlphaFoldDB" id="A0A3Q3FIU1"/>
<dbReference type="InterPro" id="IPR003599">
    <property type="entry name" value="Ig_sub"/>
</dbReference>
<protein>
    <recommendedName>
        <fullName evidence="10">Ig-like domain-containing protein</fullName>
    </recommendedName>
</protein>
<dbReference type="GO" id="GO:0005886">
    <property type="term" value="C:plasma membrane"/>
    <property type="evidence" value="ECO:0007669"/>
    <property type="project" value="UniProtKB-SubCell"/>
</dbReference>